<accession>A0ABD2Q6C5</accession>
<comment type="caution">
    <text evidence="2">The sequence shown here is derived from an EMBL/GenBank/DDBJ whole genome shotgun (WGS) entry which is preliminary data.</text>
</comment>
<organism evidence="2 3">
    <name type="scientific">Cichlidogyrus casuarinus</name>
    <dbReference type="NCBI Taxonomy" id="1844966"/>
    <lineage>
        <taxon>Eukaryota</taxon>
        <taxon>Metazoa</taxon>
        <taxon>Spiralia</taxon>
        <taxon>Lophotrochozoa</taxon>
        <taxon>Platyhelminthes</taxon>
        <taxon>Monogenea</taxon>
        <taxon>Monopisthocotylea</taxon>
        <taxon>Dactylogyridea</taxon>
        <taxon>Ancyrocephalidae</taxon>
        <taxon>Cichlidogyrus</taxon>
    </lineage>
</organism>
<proteinExistence type="predicted"/>
<reference evidence="2 3" key="1">
    <citation type="submission" date="2024-11" db="EMBL/GenBank/DDBJ databases">
        <title>Adaptive evolution of stress response genes in parasites aligns with host niche diversity.</title>
        <authorList>
            <person name="Hahn C."/>
            <person name="Resl P."/>
        </authorList>
    </citation>
    <scope>NUCLEOTIDE SEQUENCE [LARGE SCALE GENOMIC DNA]</scope>
    <source>
        <strain evidence="2">EGGRZ-B1_66</strain>
        <tissue evidence="2">Body</tissue>
    </source>
</reference>
<protein>
    <submittedName>
        <fullName evidence="2">Uncharacterized protein</fullName>
    </submittedName>
</protein>
<dbReference type="AlphaFoldDB" id="A0ABD2Q6C5"/>
<evidence type="ECO:0000313" key="3">
    <source>
        <dbReference type="Proteomes" id="UP001626550"/>
    </source>
</evidence>
<dbReference type="EMBL" id="JBJKFK010000908">
    <property type="protein sequence ID" value="KAL3314782.1"/>
    <property type="molecule type" value="Genomic_DNA"/>
</dbReference>
<feature type="coiled-coil region" evidence="1">
    <location>
        <begin position="288"/>
        <end position="318"/>
    </location>
</feature>
<evidence type="ECO:0000256" key="1">
    <source>
        <dbReference type="SAM" id="Coils"/>
    </source>
</evidence>
<keyword evidence="1" id="KW-0175">Coiled coil</keyword>
<evidence type="ECO:0000313" key="2">
    <source>
        <dbReference type="EMBL" id="KAL3314782.1"/>
    </source>
</evidence>
<gene>
    <name evidence="2" type="ORF">Ciccas_006599</name>
</gene>
<name>A0ABD2Q6C5_9PLAT</name>
<dbReference type="Proteomes" id="UP001626550">
    <property type="component" value="Unassembled WGS sequence"/>
</dbReference>
<sequence length="397" mass="45252">MAANSSEDVIEVISRRKKSTVSKDKAEYLIELSRLTEQRINLLICHYENYIKLLSCPFPSLKCKSKASSSKFLKEFDSDDEEELEIQSTSPAIASASTQLETVVEVSKGKKTPPLGEPPLFPTLKKSTNIVNYSYAPEEWPLIDEQQATSTIKRTASPVLKSLKIQPPLCSRLPSSFINKTGPYKDHQLSEQMKDDPLTGLSENSRFNSKVSFLNNLMTSVLEEPKIMSADSFDSWDADYADFATVDDINESLDEDIDNLLEHDSTEVKQYAGGKMTKSRLSSSSEKRRSFEKRLQEMQAMKEKVRELKQQMLLMRETREKRVDYLRKSRANPSEMPSIVVTALETEKPRSYATWVKDGDTWCKRIAPQFDLPPPPWTQAPIYKQGRAYLDLYSDIN</sequence>
<keyword evidence="3" id="KW-1185">Reference proteome</keyword>